<feature type="region of interest" description="Disordered" evidence="1">
    <location>
        <begin position="778"/>
        <end position="823"/>
    </location>
</feature>
<dbReference type="AlphaFoldDB" id="A0A024FUW8"/>
<feature type="compositionally biased region" description="Basic and acidic residues" evidence="1">
    <location>
        <begin position="804"/>
        <end position="821"/>
    </location>
</feature>
<sequence length="850" mass="96804">MKSPRAFSAYGPTSDEELASEAIVSVSFIPNFPVKEQSFSPKIIGLPACGMPSTQLLSCLRAAFGISNSFKCVGFRTRNANDQLSTFIPLSVASLSPALLSQSVDPVEIMYRYNNHKDSRFSQSESDFLSLEVLLDALEQEKQWNRFDMAVLRAQWAEWKRLDDEKLRASWKELLTDPNVPFSMKKERMRQWLLDPFVSIQAPSVPLQRSSITPLATETQFPQPPESIIARRPSTISLEVLTRNQGMIYQKIVELAHTVFSPKIQSKLLAEADEYHQRISLKEASNAHRNETNDNCSVNDHARKTEQSDISQPMMETLQLDLLNTIDQLVNKHELPEENGLYLIRLVLAKSEVILKVMQLYKKCSNQHDIEDALKQLIHLDSLPKPSVPANQVRSHLLSRPKSIKVEHQNVRSQYTLDNWNDAYKILERLYDQEKLTAMELELLEILIQQQFDPVMIAVETFRTDNNETTFCEQLRVLFHDVTKETKAESKPLFNTCKNGTESIRIEKLHLGPAPLDASKAKSITWWQHLDHLVYQWYYRGMLSQEHHQMIISLLSKKHNLLESAYEVYLSDQDDAELLDTLQRIAKLQLQAYESASCVNFDRLVDEYCSNSISDNECNQLKELFARKHQLTRAAFHQFQSEGQSDEFVSALLGIVRFTCQPETRSRLLQIVGEMLQRQLIRSHEADGLIRLYEEKNDALTAASEVFEIDGDEKELIETLLLVVKHAGLEDPLLCIESKGATTPKANDSDVDSALKKDTVAGVMVKVSESDGALLNETKSVESAKKSNKKSRKKKKKKSGSTEVRSEPIMKSGDREDDRKTSQVFEVNAVKVELEVEVEGEENKLSEDDS</sequence>
<feature type="compositionally biased region" description="Basic residues" evidence="1">
    <location>
        <begin position="786"/>
        <end position="799"/>
    </location>
</feature>
<dbReference type="Proteomes" id="UP000053237">
    <property type="component" value="Unassembled WGS sequence"/>
</dbReference>
<feature type="region of interest" description="Disordered" evidence="1">
    <location>
        <begin position="288"/>
        <end position="309"/>
    </location>
</feature>
<dbReference type="OrthoDB" id="78779at2759"/>
<evidence type="ECO:0000256" key="1">
    <source>
        <dbReference type="SAM" id="MobiDB-lite"/>
    </source>
</evidence>
<organism evidence="2 3">
    <name type="scientific">Albugo candida</name>
    <dbReference type="NCBI Taxonomy" id="65357"/>
    <lineage>
        <taxon>Eukaryota</taxon>
        <taxon>Sar</taxon>
        <taxon>Stramenopiles</taxon>
        <taxon>Oomycota</taxon>
        <taxon>Peronosporomycetes</taxon>
        <taxon>Albuginales</taxon>
        <taxon>Albuginaceae</taxon>
        <taxon>Albugo</taxon>
    </lineage>
</organism>
<reference evidence="2 3" key="1">
    <citation type="submission" date="2012-05" db="EMBL/GenBank/DDBJ databases">
        <title>Recombination and specialization in a pathogen metapopulation.</title>
        <authorList>
            <person name="Gardiner A."/>
            <person name="Kemen E."/>
            <person name="Schultz-Larsen T."/>
            <person name="MacLean D."/>
            <person name="Van Oosterhout C."/>
            <person name="Jones J.D.G."/>
        </authorList>
    </citation>
    <scope>NUCLEOTIDE SEQUENCE [LARGE SCALE GENOMIC DNA]</scope>
    <source>
        <strain evidence="2 3">Ac Nc2</strain>
    </source>
</reference>
<keyword evidence="3" id="KW-1185">Reference proteome</keyword>
<evidence type="ECO:0000313" key="2">
    <source>
        <dbReference type="EMBL" id="CCI10434.1"/>
    </source>
</evidence>
<comment type="caution">
    <text evidence="2">The sequence shown here is derived from an EMBL/GenBank/DDBJ whole genome shotgun (WGS) entry which is preliminary data.</text>
</comment>
<dbReference type="EMBL" id="CAIX01000243">
    <property type="protein sequence ID" value="CCI10434.1"/>
    <property type="molecule type" value="Genomic_DNA"/>
</dbReference>
<gene>
    <name evidence="2" type="ORF">BN9_098940</name>
</gene>
<protein>
    <submittedName>
        <fullName evidence="2">Uncharacterized protein</fullName>
    </submittedName>
</protein>
<dbReference type="InParanoid" id="A0A024FUW8"/>
<proteinExistence type="predicted"/>
<name>A0A024FUW8_9STRA</name>
<accession>A0A024FUW8</accession>
<evidence type="ECO:0000313" key="3">
    <source>
        <dbReference type="Proteomes" id="UP000053237"/>
    </source>
</evidence>